<keyword evidence="5 7" id="KW-1133">Transmembrane helix</keyword>
<dbReference type="GO" id="GO:0005789">
    <property type="term" value="C:endoplasmic reticulum membrane"/>
    <property type="evidence" value="ECO:0007669"/>
    <property type="project" value="TreeGrafter"/>
</dbReference>
<keyword evidence="6 7" id="KW-0472">Membrane</keyword>
<evidence type="ECO:0000256" key="2">
    <source>
        <dbReference type="ARBA" id="ARBA00008096"/>
    </source>
</evidence>
<dbReference type="GO" id="GO:0006888">
    <property type="term" value="P:endoplasmic reticulum to Golgi vesicle-mediated transport"/>
    <property type="evidence" value="ECO:0007669"/>
    <property type="project" value="InterPro"/>
</dbReference>
<evidence type="ECO:0000313" key="8">
    <source>
        <dbReference type="EMBL" id="KAK7872476.1"/>
    </source>
</evidence>
<gene>
    <name evidence="8" type="ORF">R5R35_014268</name>
</gene>
<evidence type="ECO:0000256" key="7">
    <source>
        <dbReference type="SAM" id="Phobius"/>
    </source>
</evidence>
<dbReference type="EMBL" id="JAZDUA010000024">
    <property type="protein sequence ID" value="KAK7872476.1"/>
    <property type="molecule type" value="Genomic_DNA"/>
</dbReference>
<sequence>MWFIYVLSWLALLIQVCFITVSLAAGLYYLAELVEEYTVITKKVIWWMIVITLLIYIGFIIFEDFPYSITICGIISQVAHLLILNTFPYVLITSPVFLVSVIMLVVNHYLAFQYFAAVYYSFSEVMAYFTLCLWLVPFALFVSLSANENTLPTVAETRPLLDDNDVVTNYFSRKSKKYGLLSFFNYAKESILPQRSKKTF</sequence>
<evidence type="ECO:0000256" key="3">
    <source>
        <dbReference type="ARBA" id="ARBA00017877"/>
    </source>
</evidence>
<evidence type="ECO:0000256" key="6">
    <source>
        <dbReference type="ARBA" id="ARBA00023136"/>
    </source>
</evidence>
<feature type="transmembrane region" description="Helical" evidence="7">
    <location>
        <begin position="125"/>
        <end position="144"/>
    </location>
</feature>
<feature type="transmembrane region" description="Helical" evidence="7">
    <location>
        <begin position="6"/>
        <end position="31"/>
    </location>
</feature>
<dbReference type="PANTHER" id="PTHR13144:SF0">
    <property type="entry name" value="PROTEIN TEX261"/>
    <property type="match status" value="1"/>
</dbReference>
<accession>A0AAN9ZDW5</accession>
<evidence type="ECO:0000256" key="1">
    <source>
        <dbReference type="ARBA" id="ARBA00004141"/>
    </source>
</evidence>
<keyword evidence="9" id="KW-1185">Reference proteome</keyword>
<organism evidence="8 9">
    <name type="scientific">Gryllus longicercus</name>
    <dbReference type="NCBI Taxonomy" id="2509291"/>
    <lineage>
        <taxon>Eukaryota</taxon>
        <taxon>Metazoa</taxon>
        <taxon>Ecdysozoa</taxon>
        <taxon>Arthropoda</taxon>
        <taxon>Hexapoda</taxon>
        <taxon>Insecta</taxon>
        <taxon>Pterygota</taxon>
        <taxon>Neoptera</taxon>
        <taxon>Polyneoptera</taxon>
        <taxon>Orthoptera</taxon>
        <taxon>Ensifera</taxon>
        <taxon>Gryllidea</taxon>
        <taxon>Grylloidea</taxon>
        <taxon>Gryllidae</taxon>
        <taxon>Gryllinae</taxon>
        <taxon>Gryllus</taxon>
    </lineage>
</organism>
<dbReference type="AlphaFoldDB" id="A0AAN9ZDW5"/>
<proteinExistence type="inferred from homology"/>
<keyword evidence="4 7" id="KW-0812">Transmembrane</keyword>
<protein>
    <recommendedName>
        <fullName evidence="3">Protein TEX261</fullName>
    </recommendedName>
</protein>
<evidence type="ECO:0000256" key="4">
    <source>
        <dbReference type="ARBA" id="ARBA00022692"/>
    </source>
</evidence>
<name>A0AAN9ZDW5_9ORTH</name>
<reference evidence="8 9" key="1">
    <citation type="submission" date="2024-03" db="EMBL/GenBank/DDBJ databases">
        <title>The genome assembly and annotation of the cricket Gryllus longicercus Weissman &amp; Gray.</title>
        <authorList>
            <person name="Szrajer S."/>
            <person name="Gray D."/>
            <person name="Ylla G."/>
        </authorList>
    </citation>
    <scope>NUCLEOTIDE SEQUENCE [LARGE SCALE GENOMIC DNA]</scope>
    <source>
        <strain evidence="8">DAG 2021-001</strain>
        <tissue evidence="8">Whole body minus gut</tissue>
    </source>
</reference>
<dbReference type="GO" id="GO:0097020">
    <property type="term" value="F:COPII receptor activity"/>
    <property type="evidence" value="ECO:0007669"/>
    <property type="project" value="InterPro"/>
</dbReference>
<dbReference type="Pfam" id="PF04148">
    <property type="entry name" value="Erv26"/>
    <property type="match status" value="1"/>
</dbReference>
<comment type="subcellular location">
    <subcellularLocation>
        <location evidence="1">Membrane</location>
        <topology evidence="1">Multi-pass membrane protein</topology>
    </subcellularLocation>
</comment>
<dbReference type="GO" id="GO:0000139">
    <property type="term" value="C:Golgi membrane"/>
    <property type="evidence" value="ECO:0007669"/>
    <property type="project" value="TreeGrafter"/>
</dbReference>
<feature type="transmembrane region" description="Helical" evidence="7">
    <location>
        <begin position="43"/>
        <end position="61"/>
    </location>
</feature>
<evidence type="ECO:0000313" key="9">
    <source>
        <dbReference type="Proteomes" id="UP001378592"/>
    </source>
</evidence>
<evidence type="ECO:0000256" key="5">
    <source>
        <dbReference type="ARBA" id="ARBA00022989"/>
    </source>
</evidence>
<dbReference type="InterPro" id="IPR007277">
    <property type="entry name" value="Svp26/Tex261"/>
</dbReference>
<comment type="caution">
    <text evidence="8">The sequence shown here is derived from an EMBL/GenBank/DDBJ whole genome shotgun (WGS) entry which is preliminary data.</text>
</comment>
<dbReference type="Proteomes" id="UP001378592">
    <property type="component" value="Unassembled WGS sequence"/>
</dbReference>
<dbReference type="PANTHER" id="PTHR13144">
    <property type="entry name" value="TEX261 PROTEIN"/>
    <property type="match status" value="1"/>
</dbReference>
<comment type="similarity">
    <text evidence="2">Belongs to the SVP26 family.</text>
</comment>
<dbReference type="GO" id="GO:0030134">
    <property type="term" value="C:COPII-coated ER to Golgi transport vesicle"/>
    <property type="evidence" value="ECO:0007669"/>
    <property type="project" value="TreeGrafter"/>
</dbReference>